<dbReference type="Gene3D" id="1.10.3720.10">
    <property type="entry name" value="MetI-like"/>
    <property type="match status" value="1"/>
</dbReference>
<dbReference type="Pfam" id="PF00528">
    <property type="entry name" value="BPD_transp_1"/>
    <property type="match status" value="1"/>
</dbReference>
<organism evidence="10 11">
    <name type="scientific">Mobilitalea sibirica</name>
    <dbReference type="NCBI Taxonomy" id="1462919"/>
    <lineage>
        <taxon>Bacteria</taxon>
        <taxon>Bacillati</taxon>
        <taxon>Bacillota</taxon>
        <taxon>Clostridia</taxon>
        <taxon>Lachnospirales</taxon>
        <taxon>Lachnospiraceae</taxon>
        <taxon>Mobilitalea</taxon>
    </lineage>
</organism>
<evidence type="ECO:0000313" key="10">
    <source>
        <dbReference type="EMBL" id="MBH1941582.1"/>
    </source>
</evidence>
<evidence type="ECO:0000256" key="1">
    <source>
        <dbReference type="ARBA" id="ARBA00004651"/>
    </source>
</evidence>
<dbReference type="EMBL" id="JAEAGR010000012">
    <property type="protein sequence ID" value="MBH1941582.1"/>
    <property type="molecule type" value="Genomic_DNA"/>
</dbReference>
<dbReference type="CDD" id="cd06261">
    <property type="entry name" value="TM_PBP2"/>
    <property type="match status" value="1"/>
</dbReference>
<sequence length="220" mass="23637">MWNETVLKMIGEGILETLYMTIFSSLIAYAIGLPLGIMLVITDKDGIASFVSLNKLLGIIVNLIRSVPFIILLIAVMPVTRAIVGTTIGPNAVVVPLIIASAPYIARLVESSLKEVDQGVIEAAQSMGASPKQIILKVLIPEAKPSLIMGSAIAVITILSYSAMAGFVGGGGLGTIAINYGYYRYKTDIMLVTVAILVLIVQVFQELGARWMKRSDRRLK</sequence>
<dbReference type="InterPro" id="IPR035906">
    <property type="entry name" value="MetI-like_sf"/>
</dbReference>
<evidence type="ECO:0000256" key="3">
    <source>
        <dbReference type="ARBA" id="ARBA00022448"/>
    </source>
</evidence>
<protein>
    <submittedName>
        <fullName evidence="10">ABC transporter permease</fullName>
    </submittedName>
</protein>
<dbReference type="SUPFAM" id="SSF161098">
    <property type="entry name" value="MetI-like"/>
    <property type="match status" value="1"/>
</dbReference>
<comment type="caution">
    <text evidence="10">The sequence shown here is derived from an EMBL/GenBank/DDBJ whole genome shotgun (WGS) entry which is preliminary data.</text>
</comment>
<evidence type="ECO:0000256" key="4">
    <source>
        <dbReference type="ARBA" id="ARBA00022475"/>
    </source>
</evidence>
<evidence type="ECO:0000256" key="8">
    <source>
        <dbReference type="RuleBase" id="RU363032"/>
    </source>
</evidence>
<dbReference type="GO" id="GO:0048473">
    <property type="term" value="P:D-methionine transmembrane transport"/>
    <property type="evidence" value="ECO:0007669"/>
    <property type="project" value="TreeGrafter"/>
</dbReference>
<feature type="transmembrane region" description="Helical" evidence="8">
    <location>
        <begin position="20"/>
        <end position="41"/>
    </location>
</feature>
<reference evidence="10" key="1">
    <citation type="submission" date="2020-12" db="EMBL/GenBank/DDBJ databases">
        <title>M. sibirica DSM 26468T genome.</title>
        <authorList>
            <person name="Thieme N."/>
            <person name="Rettenmaier R."/>
            <person name="Zverlov V."/>
            <person name="Liebl W."/>
        </authorList>
    </citation>
    <scope>NUCLEOTIDE SEQUENCE</scope>
    <source>
        <strain evidence="10">DSM 26468</strain>
    </source>
</reference>
<feature type="domain" description="ABC transmembrane type-1" evidence="9">
    <location>
        <begin position="14"/>
        <end position="208"/>
    </location>
</feature>
<keyword evidence="5 8" id="KW-0812">Transmembrane</keyword>
<dbReference type="RefSeq" id="WP_197661825.1">
    <property type="nucleotide sequence ID" value="NZ_JAEAGR010000012.1"/>
</dbReference>
<dbReference type="GO" id="GO:0005886">
    <property type="term" value="C:plasma membrane"/>
    <property type="evidence" value="ECO:0007669"/>
    <property type="project" value="UniProtKB-SubCell"/>
</dbReference>
<dbReference type="PANTHER" id="PTHR30450">
    <property type="entry name" value="ABC TRANSPORTER PERMEASE"/>
    <property type="match status" value="1"/>
</dbReference>
<proteinExistence type="inferred from homology"/>
<evidence type="ECO:0000313" key="11">
    <source>
        <dbReference type="Proteomes" id="UP000623269"/>
    </source>
</evidence>
<feature type="transmembrane region" description="Helical" evidence="8">
    <location>
        <begin position="189"/>
        <end position="209"/>
    </location>
</feature>
<evidence type="ECO:0000259" key="9">
    <source>
        <dbReference type="PROSITE" id="PS50928"/>
    </source>
</evidence>
<dbReference type="Proteomes" id="UP000623269">
    <property type="component" value="Unassembled WGS sequence"/>
</dbReference>
<name>A0A8J7H3E9_9FIRM</name>
<keyword evidence="6 8" id="KW-1133">Transmembrane helix</keyword>
<evidence type="ECO:0000256" key="7">
    <source>
        <dbReference type="ARBA" id="ARBA00023136"/>
    </source>
</evidence>
<keyword evidence="3 8" id="KW-0813">Transport</keyword>
<comment type="similarity">
    <text evidence="2">Belongs to the binding-protein-dependent transport system permease family. CysTW subfamily.</text>
</comment>
<evidence type="ECO:0000256" key="6">
    <source>
        <dbReference type="ARBA" id="ARBA00022989"/>
    </source>
</evidence>
<dbReference type="AlphaFoldDB" id="A0A8J7H3E9"/>
<comment type="subcellular location">
    <subcellularLocation>
        <location evidence="1 8">Cell membrane</location>
        <topology evidence="1 8">Multi-pass membrane protein</topology>
    </subcellularLocation>
</comment>
<dbReference type="PANTHER" id="PTHR30450:SF1">
    <property type="entry name" value="D-METHIONINE TRANSPORT SYSTEM PERMEASE PROTEIN METI-RELATED"/>
    <property type="match status" value="1"/>
</dbReference>
<feature type="transmembrane region" description="Helical" evidence="8">
    <location>
        <begin position="147"/>
        <end position="169"/>
    </location>
</feature>
<gene>
    <name evidence="10" type="ORF">I5677_11820</name>
</gene>
<feature type="transmembrane region" description="Helical" evidence="8">
    <location>
        <begin position="53"/>
        <end position="76"/>
    </location>
</feature>
<dbReference type="InterPro" id="IPR000515">
    <property type="entry name" value="MetI-like"/>
</dbReference>
<dbReference type="FunFam" id="1.10.3720.10:FF:000002">
    <property type="entry name" value="D-methionine ABC transporter permease MetI"/>
    <property type="match status" value="1"/>
</dbReference>
<keyword evidence="7 8" id="KW-0472">Membrane</keyword>
<evidence type="ECO:0000256" key="2">
    <source>
        <dbReference type="ARBA" id="ARBA00007069"/>
    </source>
</evidence>
<dbReference type="PROSITE" id="PS50928">
    <property type="entry name" value="ABC_TM1"/>
    <property type="match status" value="1"/>
</dbReference>
<accession>A0A8J7H3E9</accession>
<keyword evidence="11" id="KW-1185">Reference proteome</keyword>
<keyword evidence="4" id="KW-1003">Cell membrane</keyword>
<dbReference type="InterPro" id="IPR051322">
    <property type="entry name" value="AA_ABC_Transporter_Permease"/>
</dbReference>
<evidence type="ECO:0000256" key="5">
    <source>
        <dbReference type="ARBA" id="ARBA00022692"/>
    </source>
</evidence>